<dbReference type="GO" id="GO:0005576">
    <property type="term" value="C:extracellular region"/>
    <property type="evidence" value="ECO:0007669"/>
    <property type="project" value="UniProtKB-SubCell"/>
</dbReference>
<dbReference type="RefSeq" id="WP_220206673.1">
    <property type="nucleotide sequence ID" value="NZ_BNJK01000001.1"/>
</dbReference>
<dbReference type="InterPro" id="IPR011330">
    <property type="entry name" value="Glyco_hydro/deAcase_b/a-brl"/>
</dbReference>
<sequence length="335" mass="38385">MANRLRLYASAAFYYTGLVELARRRAQRAEPHLTILYYHQASKAKLRDHWEYVRRHYRILPLEKALAELKEGRKEVQSGDQRPLMALTFDDGYYDNYTHAYPLARELELPITIFLVPGHMETGKSFWWFNRLISHAQAEQVTFEGNVYHLTSLEECKDLAQAIDAQYTQLATPHERAKFVASLYLLLDVPSTVVLKEEPVSLLTWEQVREMEASGWVSFGGHTMHHPDLGDLTDHSEIEREVGECRAVVEQQLGHRVPGFAYPFGSTGTYGPEAVKLAGYDWAVTVKPGINTSQSNPHLLMRRNMDGDKHWLVLAAEAAGIWGFFSQLKHMTRKK</sequence>
<reference evidence="4" key="1">
    <citation type="submission" date="2020-10" db="EMBL/GenBank/DDBJ databases">
        <title>Taxonomic study of unclassified bacteria belonging to the class Ktedonobacteria.</title>
        <authorList>
            <person name="Yabe S."/>
            <person name="Wang C.M."/>
            <person name="Zheng Y."/>
            <person name="Sakai Y."/>
            <person name="Cavaletti L."/>
            <person name="Monciardini P."/>
            <person name="Donadio S."/>
        </authorList>
    </citation>
    <scope>NUCLEOTIDE SEQUENCE</scope>
    <source>
        <strain evidence="4">ID150040</strain>
    </source>
</reference>
<dbReference type="Proteomes" id="UP000597444">
    <property type="component" value="Unassembled WGS sequence"/>
</dbReference>
<gene>
    <name evidence="4" type="ORF">KSF_060710</name>
</gene>
<dbReference type="SUPFAM" id="SSF88713">
    <property type="entry name" value="Glycoside hydrolase/deacetylase"/>
    <property type="match status" value="1"/>
</dbReference>
<dbReference type="GO" id="GO:0016810">
    <property type="term" value="F:hydrolase activity, acting on carbon-nitrogen (but not peptide) bonds"/>
    <property type="evidence" value="ECO:0007669"/>
    <property type="project" value="InterPro"/>
</dbReference>
<evidence type="ECO:0000256" key="1">
    <source>
        <dbReference type="ARBA" id="ARBA00004613"/>
    </source>
</evidence>
<dbReference type="PANTHER" id="PTHR34216">
    <property type="match status" value="1"/>
</dbReference>
<keyword evidence="5" id="KW-1185">Reference proteome</keyword>
<keyword evidence="2" id="KW-0732">Signal</keyword>
<dbReference type="GO" id="GO:0005975">
    <property type="term" value="P:carbohydrate metabolic process"/>
    <property type="evidence" value="ECO:0007669"/>
    <property type="project" value="InterPro"/>
</dbReference>
<evidence type="ECO:0000259" key="3">
    <source>
        <dbReference type="PROSITE" id="PS51677"/>
    </source>
</evidence>
<dbReference type="EMBL" id="BNJK01000001">
    <property type="protein sequence ID" value="GHO96023.1"/>
    <property type="molecule type" value="Genomic_DNA"/>
</dbReference>
<feature type="domain" description="NodB homology" evidence="3">
    <location>
        <begin position="83"/>
        <end position="335"/>
    </location>
</feature>
<protein>
    <recommendedName>
        <fullName evidence="3">NodB homology domain-containing protein</fullName>
    </recommendedName>
</protein>
<organism evidence="4 5">
    <name type="scientific">Reticulibacter mediterranei</name>
    <dbReference type="NCBI Taxonomy" id="2778369"/>
    <lineage>
        <taxon>Bacteria</taxon>
        <taxon>Bacillati</taxon>
        <taxon>Chloroflexota</taxon>
        <taxon>Ktedonobacteria</taxon>
        <taxon>Ktedonobacterales</taxon>
        <taxon>Reticulibacteraceae</taxon>
        <taxon>Reticulibacter</taxon>
    </lineage>
</organism>
<dbReference type="AlphaFoldDB" id="A0A8J3N514"/>
<accession>A0A8J3N514</accession>
<dbReference type="PANTHER" id="PTHR34216:SF3">
    <property type="entry name" value="POLY-BETA-1,6-N-ACETYL-D-GLUCOSAMINE N-DEACETYLASE"/>
    <property type="match status" value="1"/>
</dbReference>
<name>A0A8J3N514_9CHLR</name>
<dbReference type="PROSITE" id="PS51677">
    <property type="entry name" value="NODB"/>
    <property type="match status" value="1"/>
</dbReference>
<evidence type="ECO:0000313" key="4">
    <source>
        <dbReference type="EMBL" id="GHO96023.1"/>
    </source>
</evidence>
<evidence type="ECO:0000313" key="5">
    <source>
        <dbReference type="Proteomes" id="UP000597444"/>
    </source>
</evidence>
<evidence type="ECO:0000256" key="2">
    <source>
        <dbReference type="ARBA" id="ARBA00022729"/>
    </source>
</evidence>
<dbReference type="InterPro" id="IPR002509">
    <property type="entry name" value="NODB_dom"/>
</dbReference>
<dbReference type="CDD" id="cd10918">
    <property type="entry name" value="CE4_NodB_like_5s_6s"/>
    <property type="match status" value="1"/>
</dbReference>
<dbReference type="Gene3D" id="3.20.20.370">
    <property type="entry name" value="Glycoside hydrolase/deacetylase"/>
    <property type="match status" value="1"/>
</dbReference>
<dbReference type="Pfam" id="PF01522">
    <property type="entry name" value="Polysacc_deac_1"/>
    <property type="match status" value="1"/>
</dbReference>
<comment type="subcellular location">
    <subcellularLocation>
        <location evidence="1">Secreted</location>
    </subcellularLocation>
</comment>
<dbReference type="InterPro" id="IPR051398">
    <property type="entry name" value="Polysacch_Deacetylase"/>
</dbReference>
<comment type="caution">
    <text evidence="4">The sequence shown here is derived from an EMBL/GenBank/DDBJ whole genome shotgun (WGS) entry which is preliminary data.</text>
</comment>
<proteinExistence type="predicted"/>